<dbReference type="EnsemblProtists" id="EOD11416">
    <property type="protein sequence ID" value="EOD11416"/>
    <property type="gene ID" value="EMIHUDRAFT_465088"/>
</dbReference>
<evidence type="ECO:0000313" key="3">
    <source>
        <dbReference type="Proteomes" id="UP000013827"/>
    </source>
</evidence>
<dbReference type="KEGG" id="ehx:EMIHUDRAFT_465088"/>
<feature type="compositionally biased region" description="Low complexity" evidence="1">
    <location>
        <begin position="257"/>
        <end position="280"/>
    </location>
</feature>
<keyword evidence="3" id="KW-1185">Reference proteome</keyword>
<sequence length="525" mass="56951">MSSSCDPSACLLRSGAGEWHSGQWQWASEARCCGFGEVGRERARALLRGRSLTFVGDSTARRWLWALVDSVGGMRRRRGHAVPDSSAAFDFKAIALNDSMFDTARAYHAGQAVLLNVMLDPEQLCGVPRSEWTVDRRFVHAVEMGRPPPWSTMRGVRYRLLVEVALRRGADARRSQLSAGELRRLEAQEWMDQQCSKALVRPAATSPSAGQPAGGAGAQRATRLTISMGTTSGYCGALMHRMAAKLRDWTSDGGDRPPSSSAPPATAASASSPPCPIRSATRTAAGRTGWMVCPGGYERAIASALRKHRAALQLPAEEDPPSGPGQGVAGHLSGDLTLLSFVYAADLDSEWRATLTGWQADSFGHGAHLLFLAATWLEVKGRPTAPEELAWDGKVEAAWKDVLSGCAAAAPTRCVVRSVLESARVETRQLYLAHEAKLLALAAARTVPALPWFNASWSGVRRGEMRHHDHTRIHFGDVGRLFLAQLTLNVLPILLSRPEETLPLLPPPRVEQRINLHRLRARPGG</sequence>
<dbReference type="PaxDb" id="2903-EOD11416"/>
<reference evidence="3" key="1">
    <citation type="journal article" date="2013" name="Nature">
        <title>Pan genome of the phytoplankton Emiliania underpins its global distribution.</title>
        <authorList>
            <person name="Read B.A."/>
            <person name="Kegel J."/>
            <person name="Klute M.J."/>
            <person name="Kuo A."/>
            <person name="Lefebvre S.C."/>
            <person name="Maumus F."/>
            <person name="Mayer C."/>
            <person name="Miller J."/>
            <person name="Monier A."/>
            <person name="Salamov A."/>
            <person name="Young J."/>
            <person name="Aguilar M."/>
            <person name="Claverie J.M."/>
            <person name="Frickenhaus S."/>
            <person name="Gonzalez K."/>
            <person name="Herman E.K."/>
            <person name="Lin Y.C."/>
            <person name="Napier J."/>
            <person name="Ogata H."/>
            <person name="Sarno A.F."/>
            <person name="Shmutz J."/>
            <person name="Schroeder D."/>
            <person name="de Vargas C."/>
            <person name="Verret F."/>
            <person name="von Dassow P."/>
            <person name="Valentin K."/>
            <person name="Van de Peer Y."/>
            <person name="Wheeler G."/>
            <person name="Dacks J.B."/>
            <person name="Delwiche C.F."/>
            <person name="Dyhrman S.T."/>
            <person name="Glockner G."/>
            <person name="John U."/>
            <person name="Richards T."/>
            <person name="Worden A.Z."/>
            <person name="Zhang X."/>
            <person name="Grigoriev I.V."/>
            <person name="Allen A.E."/>
            <person name="Bidle K."/>
            <person name="Borodovsky M."/>
            <person name="Bowler C."/>
            <person name="Brownlee C."/>
            <person name="Cock J.M."/>
            <person name="Elias M."/>
            <person name="Gladyshev V.N."/>
            <person name="Groth M."/>
            <person name="Guda C."/>
            <person name="Hadaegh A."/>
            <person name="Iglesias-Rodriguez M.D."/>
            <person name="Jenkins J."/>
            <person name="Jones B.M."/>
            <person name="Lawson T."/>
            <person name="Leese F."/>
            <person name="Lindquist E."/>
            <person name="Lobanov A."/>
            <person name="Lomsadze A."/>
            <person name="Malik S.B."/>
            <person name="Marsh M.E."/>
            <person name="Mackinder L."/>
            <person name="Mock T."/>
            <person name="Mueller-Roeber B."/>
            <person name="Pagarete A."/>
            <person name="Parker M."/>
            <person name="Probert I."/>
            <person name="Quesneville H."/>
            <person name="Raines C."/>
            <person name="Rensing S.A."/>
            <person name="Riano-Pachon D.M."/>
            <person name="Richier S."/>
            <person name="Rokitta S."/>
            <person name="Shiraiwa Y."/>
            <person name="Soanes D.M."/>
            <person name="van der Giezen M."/>
            <person name="Wahlund T.M."/>
            <person name="Williams B."/>
            <person name="Wilson W."/>
            <person name="Wolfe G."/>
            <person name="Wurch L.L."/>
        </authorList>
    </citation>
    <scope>NUCLEOTIDE SEQUENCE</scope>
</reference>
<reference evidence="2" key="2">
    <citation type="submission" date="2024-10" db="UniProtKB">
        <authorList>
            <consortium name="EnsemblProtists"/>
        </authorList>
    </citation>
    <scope>IDENTIFICATION</scope>
</reference>
<evidence type="ECO:0000256" key="1">
    <source>
        <dbReference type="SAM" id="MobiDB-lite"/>
    </source>
</evidence>
<dbReference type="HOGENOM" id="CLU_519220_0_0_1"/>
<dbReference type="Proteomes" id="UP000013827">
    <property type="component" value="Unassembled WGS sequence"/>
</dbReference>
<feature type="region of interest" description="Disordered" evidence="1">
    <location>
        <begin position="199"/>
        <end position="221"/>
    </location>
</feature>
<protein>
    <submittedName>
        <fullName evidence="2">Uncharacterized protein</fullName>
    </submittedName>
</protein>
<name>A0A0D3IJI1_EMIH1</name>
<organism evidence="2 3">
    <name type="scientific">Emiliania huxleyi (strain CCMP1516)</name>
    <dbReference type="NCBI Taxonomy" id="280463"/>
    <lineage>
        <taxon>Eukaryota</taxon>
        <taxon>Haptista</taxon>
        <taxon>Haptophyta</taxon>
        <taxon>Prymnesiophyceae</taxon>
        <taxon>Isochrysidales</taxon>
        <taxon>Noelaerhabdaceae</taxon>
        <taxon>Emiliania</taxon>
    </lineage>
</organism>
<evidence type="ECO:0000313" key="2">
    <source>
        <dbReference type="EnsemblProtists" id="EOD11416"/>
    </source>
</evidence>
<feature type="region of interest" description="Disordered" evidence="1">
    <location>
        <begin position="248"/>
        <end position="280"/>
    </location>
</feature>
<dbReference type="RefSeq" id="XP_005763845.1">
    <property type="nucleotide sequence ID" value="XM_005763788.1"/>
</dbReference>
<dbReference type="GeneID" id="17257497"/>
<accession>A0A0D3IJI1</accession>
<proteinExistence type="predicted"/>
<dbReference type="AlphaFoldDB" id="A0A0D3IJI1"/>